<reference evidence="2 3" key="1">
    <citation type="submission" date="2019-05" db="EMBL/GenBank/DDBJ databases">
        <title>Emergence of the Ug99 lineage of the wheat stem rust pathogen through somatic hybridization.</title>
        <authorList>
            <person name="Li F."/>
            <person name="Upadhyaya N.M."/>
            <person name="Sperschneider J."/>
            <person name="Matny O."/>
            <person name="Nguyen-Phuc H."/>
            <person name="Mago R."/>
            <person name="Raley C."/>
            <person name="Miller M.E."/>
            <person name="Silverstein K.A.T."/>
            <person name="Henningsen E."/>
            <person name="Hirsch C.D."/>
            <person name="Visser B."/>
            <person name="Pretorius Z.A."/>
            <person name="Steffenson B.J."/>
            <person name="Schwessinger B."/>
            <person name="Dodds P.N."/>
            <person name="Figueroa M."/>
        </authorList>
    </citation>
    <scope>NUCLEOTIDE SEQUENCE [LARGE SCALE GENOMIC DNA]</scope>
    <source>
        <strain evidence="2">21-0</strain>
    </source>
</reference>
<evidence type="ECO:0000313" key="3">
    <source>
        <dbReference type="Proteomes" id="UP000324748"/>
    </source>
</evidence>
<proteinExistence type="predicted"/>
<dbReference type="EMBL" id="VSWC01000118">
    <property type="protein sequence ID" value="KAA1084836.1"/>
    <property type="molecule type" value="Genomic_DNA"/>
</dbReference>
<protein>
    <submittedName>
        <fullName evidence="2">Uncharacterized protein</fullName>
    </submittedName>
</protein>
<dbReference type="Proteomes" id="UP000324748">
    <property type="component" value="Unassembled WGS sequence"/>
</dbReference>
<keyword evidence="3" id="KW-1185">Reference proteome</keyword>
<keyword evidence="1" id="KW-1133">Transmembrane helix</keyword>
<gene>
    <name evidence="2" type="ORF">PGT21_035865</name>
</gene>
<accession>A0A5B0N7Y4</accession>
<dbReference type="AlphaFoldDB" id="A0A5B0N7Y4"/>
<comment type="caution">
    <text evidence="2">The sequence shown here is derived from an EMBL/GenBank/DDBJ whole genome shotgun (WGS) entry which is preliminary data.</text>
</comment>
<name>A0A5B0N7Y4_PUCGR</name>
<evidence type="ECO:0000256" key="1">
    <source>
        <dbReference type="SAM" id="Phobius"/>
    </source>
</evidence>
<sequence length="65" mass="6879">MSDHAGIRQRIDGGAKRDRQVGLTLTLALQVGLTPTASAMGLTSMPNGRREVNLTALAAVDFELD</sequence>
<feature type="transmembrane region" description="Helical" evidence="1">
    <location>
        <begin position="21"/>
        <end position="42"/>
    </location>
</feature>
<evidence type="ECO:0000313" key="2">
    <source>
        <dbReference type="EMBL" id="KAA1084836.1"/>
    </source>
</evidence>
<keyword evidence="1" id="KW-0812">Transmembrane</keyword>
<keyword evidence="1" id="KW-0472">Membrane</keyword>
<organism evidence="2 3">
    <name type="scientific">Puccinia graminis f. sp. tritici</name>
    <dbReference type="NCBI Taxonomy" id="56615"/>
    <lineage>
        <taxon>Eukaryota</taxon>
        <taxon>Fungi</taxon>
        <taxon>Dikarya</taxon>
        <taxon>Basidiomycota</taxon>
        <taxon>Pucciniomycotina</taxon>
        <taxon>Pucciniomycetes</taxon>
        <taxon>Pucciniales</taxon>
        <taxon>Pucciniaceae</taxon>
        <taxon>Puccinia</taxon>
    </lineage>
</organism>